<evidence type="ECO:0000256" key="5">
    <source>
        <dbReference type="ARBA" id="ARBA00023065"/>
    </source>
</evidence>
<keyword evidence="7" id="KW-0998">Cell outer membrane</keyword>
<dbReference type="Pfam" id="PF08479">
    <property type="entry name" value="POTRA_2"/>
    <property type="match status" value="1"/>
</dbReference>
<evidence type="ECO:0000313" key="12">
    <source>
        <dbReference type="EMBL" id="PIT39913.1"/>
    </source>
</evidence>
<evidence type="ECO:0000256" key="6">
    <source>
        <dbReference type="ARBA" id="ARBA00023136"/>
    </source>
</evidence>
<dbReference type="InterPro" id="IPR005565">
    <property type="entry name" value="Hemolysn_activator_HlyB_C"/>
</dbReference>
<dbReference type="GO" id="GO:0046819">
    <property type="term" value="P:protein secretion by the type V secretion system"/>
    <property type="evidence" value="ECO:0007669"/>
    <property type="project" value="TreeGrafter"/>
</dbReference>
<dbReference type="GO" id="GO:0008320">
    <property type="term" value="F:protein transmembrane transporter activity"/>
    <property type="evidence" value="ECO:0007669"/>
    <property type="project" value="TreeGrafter"/>
</dbReference>
<feature type="chain" id="PRO_5014783267" evidence="8">
    <location>
        <begin position="21"/>
        <end position="590"/>
    </location>
</feature>
<dbReference type="GO" id="GO:0006811">
    <property type="term" value="P:monoatomic ion transport"/>
    <property type="evidence" value="ECO:0007669"/>
    <property type="project" value="UniProtKB-KW"/>
</dbReference>
<dbReference type="AlphaFoldDB" id="A0A2N9X7Q4"/>
<sequence>MRLKKIVVLVWLLSNGMATAYASPVTEVASQLDRQQQQQIIREQQRQQQFQQQMQPEVNIRLQPQEENPTQTDKLNTNETPCFAINSITLTGEEASRFQFALKKAQRQSQFTAGMCLGSKAINQIMTLAQNAVIERGYTTTRILATPQDLTSGTLQLSVIPGRIHTIRYNLDNAATTHVERIRRIQNEFPARAGDILNLRQLEQGLENLRRVPTAEADIQIVPAEAPNESDIVISWSQRTIPFRISFNADDSGSHSTGRYQGGVTLSADNPLGLSDLFYINYNHDLGSKDSQIDSDGNRTGSGTRGYALHYSIPYGNWLIAYNRNHYRYHQAVAGYNENYDYNGKSDNSDIGLTRLLYRDSHRKTDITAKLWRRQSHNYVNDAEIEVQQRHTAGWAVNLNHQEYIGNGTVNIGIGYRRGTGADHSLRAPEEEFGEGTSRMKIITADIGYTQPFTLGRQRLSFDSSLHSQWNKTPLITQDQLSIGGRYTVRGFDGEVTLMGERGWYWNNNLSWQYLGTHQVYLGLDVGHVAGPATEMQLGKTLAGAVIGFKGQMKAGGQWYYDIFAGKPIYKPQYFRTANTTVGFSLNYSI</sequence>
<protein>
    <submittedName>
        <fullName evidence="12">Hemin transporter</fullName>
    </submittedName>
</protein>
<dbReference type="InterPro" id="IPR027282">
    <property type="entry name" value="TPS"/>
</dbReference>
<feature type="domain" description="ShlB POTRA" evidence="11">
    <location>
        <begin position="163"/>
        <end position="223"/>
    </location>
</feature>
<dbReference type="EMBL" id="MEIL01000023">
    <property type="protein sequence ID" value="PIT39913.1"/>
    <property type="molecule type" value="Genomic_DNA"/>
</dbReference>
<gene>
    <name evidence="12" type="ORF">BHC54_03910</name>
</gene>
<dbReference type="InterPro" id="IPR035251">
    <property type="entry name" value="ShlB_POTRA"/>
</dbReference>
<evidence type="ECO:0000259" key="10">
    <source>
        <dbReference type="Pfam" id="PF08479"/>
    </source>
</evidence>
<keyword evidence="5" id="KW-0406">Ion transport</keyword>
<dbReference type="RefSeq" id="WP_218965395.1">
    <property type="nucleotide sequence ID" value="NZ_MEIL01000023.1"/>
</dbReference>
<keyword evidence="3" id="KW-1134">Transmembrane beta strand</keyword>
<keyword evidence="8" id="KW-0732">Signal</keyword>
<dbReference type="Pfam" id="PF03865">
    <property type="entry name" value="ShlB"/>
    <property type="match status" value="1"/>
</dbReference>
<dbReference type="Proteomes" id="UP000230202">
    <property type="component" value="Unassembled WGS sequence"/>
</dbReference>
<comment type="caution">
    <text evidence="12">The sequence shown here is derived from an EMBL/GenBank/DDBJ whole genome shotgun (WGS) entry which is preliminary data.</text>
</comment>
<evidence type="ECO:0000259" key="9">
    <source>
        <dbReference type="Pfam" id="PF03865"/>
    </source>
</evidence>
<dbReference type="Gene3D" id="3.10.20.310">
    <property type="entry name" value="membrane protein fhac"/>
    <property type="match status" value="1"/>
</dbReference>
<comment type="similarity">
    <text evidence="2">Belongs to the TPS (TC 1.B.20) family.</text>
</comment>
<dbReference type="InterPro" id="IPR051544">
    <property type="entry name" value="TPS_OM_transporter"/>
</dbReference>
<reference evidence="12" key="1">
    <citation type="journal article" date="2017" name="MBio">
        <title>Type VI secretion-mediated competition in the bee gut microbiome.</title>
        <authorList>
            <person name="Steele M.I."/>
            <person name="Kwong W.K."/>
            <person name="Powell J.E."/>
            <person name="Whiteley M."/>
            <person name="Moran N.A."/>
        </authorList>
    </citation>
    <scope>NUCLEOTIDE SEQUENCE [LARGE SCALE GENOMIC DNA]</scope>
    <source>
        <strain evidence="12">WkB273</strain>
    </source>
</reference>
<evidence type="ECO:0000256" key="2">
    <source>
        <dbReference type="ARBA" id="ARBA00009055"/>
    </source>
</evidence>
<comment type="subcellular location">
    <subcellularLocation>
        <location evidence="1">Cell outer membrane</location>
    </subcellularLocation>
</comment>
<keyword evidence="13" id="KW-1185">Reference proteome</keyword>
<accession>A0A2N9X7Q4</accession>
<feature type="domain" description="Haemolysin activator HlyB C-terminal" evidence="9">
    <location>
        <begin position="229"/>
        <end position="551"/>
    </location>
</feature>
<dbReference type="PANTHER" id="PTHR34597">
    <property type="entry name" value="SLR1661 PROTEIN"/>
    <property type="match status" value="1"/>
</dbReference>
<dbReference type="Pfam" id="PF17287">
    <property type="entry name" value="POTRA_3"/>
    <property type="match status" value="1"/>
</dbReference>
<keyword evidence="4" id="KW-0812">Transmembrane</keyword>
<feature type="signal peptide" evidence="8">
    <location>
        <begin position="1"/>
        <end position="20"/>
    </location>
</feature>
<dbReference type="FunFam" id="2.40.160.50:FF:000009">
    <property type="entry name" value="Putative hemolysin activator protein"/>
    <property type="match status" value="1"/>
</dbReference>
<evidence type="ECO:0000259" key="11">
    <source>
        <dbReference type="Pfam" id="PF17287"/>
    </source>
</evidence>
<dbReference type="GO" id="GO:0009279">
    <property type="term" value="C:cell outer membrane"/>
    <property type="evidence" value="ECO:0007669"/>
    <property type="project" value="UniProtKB-SubCell"/>
</dbReference>
<evidence type="ECO:0000313" key="13">
    <source>
        <dbReference type="Proteomes" id="UP000230202"/>
    </source>
</evidence>
<keyword evidence="6" id="KW-0472">Membrane</keyword>
<dbReference type="GO" id="GO:0098046">
    <property type="term" value="C:type V protein secretion system complex"/>
    <property type="evidence" value="ECO:0007669"/>
    <property type="project" value="TreeGrafter"/>
</dbReference>
<dbReference type="InterPro" id="IPR013686">
    <property type="entry name" value="Polypept-transport_assoc_ShlB"/>
</dbReference>
<evidence type="ECO:0000256" key="8">
    <source>
        <dbReference type="SAM" id="SignalP"/>
    </source>
</evidence>
<keyword evidence="5" id="KW-0813">Transport</keyword>
<evidence type="ECO:0000256" key="1">
    <source>
        <dbReference type="ARBA" id="ARBA00004442"/>
    </source>
</evidence>
<proteinExistence type="inferred from homology"/>
<evidence type="ECO:0000256" key="7">
    <source>
        <dbReference type="ARBA" id="ARBA00023237"/>
    </source>
</evidence>
<dbReference type="PANTHER" id="PTHR34597:SF3">
    <property type="entry name" value="OUTER MEMBRANE TRANSPORTER CDIB"/>
    <property type="match status" value="1"/>
</dbReference>
<dbReference type="Gene3D" id="2.40.160.50">
    <property type="entry name" value="membrane protein fhac: a member of the omp85/tpsb transporter family"/>
    <property type="match status" value="1"/>
</dbReference>
<name>A0A2N9X7Q4_9NEIS</name>
<evidence type="ECO:0000256" key="4">
    <source>
        <dbReference type="ARBA" id="ARBA00022692"/>
    </source>
</evidence>
<feature type="domain" description="Polypeptide-transport-associated ShlB-type" evidence="10">
    <location>
        <begin position="83"/>
        <end position="162"/>
    </location>
</feature>
<dbReference type="PIRSF" id="PIRSF029745">
    <property type="entry name" value="FhaC"/>
    <property type="match status" value="1"/>
</dbReference>
<evidence type="ECO:0000256" key="3">
    <source>
        <dbReference type="ARBA" id="ARBA00022452"/>
    </source>
</evidence>
<organism evidence="12 13">
    <name type="scientific">Snodgrassella alvi</name>
    <dbReference type="NCBI Taxonomy" id="1196083"/>
    <lineage>
        <taxon>Bacteria</taxon>
        <taxon>Pseudomonadati</taxon>
        <taxon>Pseudomonadota</taxon>
        <taxon>Betaproteobacteria</taxon>
        <taxon>Neisseriales</taxon>
        <taxon>Neisseriaceae</taxon>
        <taxon>Snodgrassella</taxon>
    </lineage>
</organism>